<organism evidence="6 7">
    <name type="scientific">Phytophthora cactorum</name>
    <dbReference type="NCBI Taxonomy" id="29920"/>
    <lineage>
        <taxon>Eukaryota</taxon>
        <taxon>Sar</taxon>
        <taxon>Stramenopiles</taxon>
        <taxon>Oomycota</taxon>
        <taxon>Peronosporomycetes</taxon>
        <taxon>Peronosporales</taxon>
        <taxon>Peronosporaceae</taxon>
        <taxon>Phytophthora</taxon>
    </lineage>
</organism>
<dbReference type="Proteomes" id="UP000735874">
    <property type="component" value="Unassembled WGS sequence"/>
</dbReference>
<dbReference type="VEuPathDB" id="FungiDB:PC110_g10700"/>
<evidence type="ECO:0000256" key="1">
    <source>
        <dbReference type="SAM" id="MobiDB-lite"/>
    </source>
</evidence>
<protein>
    <submittedName>
        <fullName evidence="6">Uncharacterized protein</fullName>
    </submittedName>
</protein>
<dbReference type="OrthoDB" id="10307420at2759"/>
<keyword evidence="7" id="KW-1185">Reference proteome</keyword>
<feature type="region of interest" description="Disordered" evidence="1">
    <location>
        <begin position="78"/>
        <end position="110"/>
    </location>
</feature>
<dbReference type="Proteomes" id="UP000760860">
    <property type="component" value="Unassembled WGS sequence"/>
</dbReference>
<feature type="region of interest" description="Disordered" evidence="1">
    <location>
        <begin position="1"/>
        <end position="51"/>
    </location>
</feature>
<feature type="compositionally biased region" description="Basic and acidic residues" evidence="1">
    <location>
        <begin position="78"/>
        <end position="94"/>
    </location>
</feature>
<reference evidence="2" key="2">
    <citation type="submission" date="2018-10" db="EMBL/GenBank/DDBJ databases">
        <title>Effector identification in a new, highly contiguous assembly of the strawberry crown rot pathogen Phytophthora cactorum.</title>
        <authorList>
            <person name="Armitage A.D."/>
            <person name="Nellist C.F."/>
            <person name="Bates H."/>
            <person name="Vickerstaff R.J."/>
            <person name="Harrison R.J."/>
        </authorList>
    </citation>
    <scope>NUCLEOTIDE SEQUENCE</scope>
    <source>
        <strain evidence="2">15-7</strain>
        <strain evidence="3">4032</strain>
        <strain evidence="4">4040</strain>
        <strain evidence="5">P421</strain>
    </source>
</reference>
<evidence type="ECO:0000313" key="7">
    <source>
        <dbReference type="Proteomes" id="UP000251314"/>
    </source>
</evidence>
<dbReference type="AlphaFoldDB" id="A0A329S819"/>
<dbReference type="Proteomes" id="UP000774804">
    <property type="component" value="Unassembled WGS sequence"/>
</dbReference>
<evidence type="ECO:0000313" key="3">
    <source>
        <dbReference type="EMBL" id="KAG2884974.1"/>
    </source>
</evidence>
<evidence type="ECO:0000313" key="6">
    <source>
        <dbReference type="EMBL" id="RAW32977.1"/>
    </source>
</evidence>
<dbReference type="EMBL" id="RCMV01001372">
    <property type="protein sequence ID" value="KAG3208911.1"/>
    <property type="molecule type" value="Genomic_DNA"/>
</dbReference>
<evidence type="ECO:0000313" key="4">
    <source>
        <dbReference type="EMBL" id="KAG2894127.1"/>
    </source>
</evidence>
<dbReference type="Proteomes" id="UP000251314">
    <property type="component" value="Unassembled WGS sequence"/>
</dbReference>
<comment type="caution">
    <text evidence="6">The sequence shown here is derived from an EMBL/GenBank/DDBJ whole genome shotgun (WGS) entry which is preliminary data.</text>
</comment>
<evidence type="ECO:0000313" key="5">
    <source>
        <dbReference type="EMBL" id="KAG3208911.1"/>
    </source>
</evidence>
<sequence length="131" mass="14015">MLRSERQSIKPTNVAREGLGRGISRILTTRTADTMGHDPPDKGPPPDGGTLTVMSQVSHTGGEPRTIVDEVAAAKTDDVTDVERPVEDNSDKHLAARTNGTGEVQTKVEGTVVSKPATWVDKVKAHQPPEK</sequence>
<gene>
    <name evidence="6" type="ORF">PC110_g10700</name>
    <name evidence="2" type="ORF">PC113_g21377</name>
    <name evidence="3" type="ORF">PC115_g21150</name>
    <name evidence="4" type="ORF">PC117_g23560</name>
    <name evidence="5" type="ORF">PC129_g20076</name>
</gene>
<accession>A0A329S819</accession>
<dbReference type="EMBL" id="RCMI01001448">
    <property type="protein sequence ID" value="KAG2884974.1"/>
    <property type="molecule type" value="Genomic_DNA"/>
</dbReference>
<name>A0A329S819_9STRA</name>
<dbReference type="EMBL" id="RCMG01001376">
    <property type="protein sequence ID" value="KAG2828889.1"/>
    <property type="molecule type" value="Genomic_DNA"/>
</dbReference>
<dbReference type="EMBL" id="RCMK01001444">
    <property type="protein sequence ID" value="KAG2894127.1"/>
    <property type="molecule type" value="Genomic_DNA"/>
</dbReference>
<reference evidence="6 7" key="1">
    <citation type="submission" date="2018-01" db="EMBL/GenBank/DDBJ databases">
        <title>Draft genome of the strawberry crown rot pathogen Phytophthora cactorum.</title>
        <authorList>
            <person name="Armitage A.D."/>
            <person name="Lysoe E."/>
            <person name="Nellist C.F."/>
            <person name="Harrison R.J."/>
            <person name="Brurberg M.B."/>
        </authorList>
    </citation>
    <scope>NUCLEOTIDE SEQUENCE [LARGE SCALE GENOMIC DNA]</scope>
    <source>
        <strain evidence="6 7">10300</strain>
    </source>
</reference>
<proteinExistence type="predicted"/>
<dbReference type="EMBL" id="MJFZ01000255">
    <property type="protein sequence ID" value="RAW32977.1"/>
    <property type="molecule type" value="Genomic_DNA"/>
</dbReference>
<evidence type="ECO:0000313" key="2">
    <source>
        <dbReference type="EMBL" id="KAG2828889.1"/>
    </source>
</evidence>
<dbReference type="Proteomes" id="UP000736787">
    <property type="component" value="Unassembled WGS sequence"/>
</dbReference>